<evidence type="ECO:0000313" key="1">
    <source>
        <dbReference type="EMBL" id="ECK6930607.1"/>
    </source>
</evidence>
<proteinExistence type="predicted"/>
<dbReference type="EMBL" id="AAJCUB010000031">
    <property type="protein sequence ID" value="ECK6930607.1"/>
    <property type="molecule type" value="Genomic_DNA"/>
</dbReference>
<dbReference type="InterPro" id="IPR021353">
    <property type="entry name" value="DUF2972"/>
</dbReference>
<dbReference type="Pfam" id="PF11186">
    <property type="entry name" value="DUF2972"/>
    <property type="match status" value="1"/>
</dbReference>
<reference evidence="1" key="1">
    <citation type="submission" date="2019-08" db="EMBL/GenBank/DDBJ databases">
        <authorList>
            <consortium name="GenomeTrakr network: Whole genome sequencing for foodborne pathogen traceback"/>
        </authorList>
    </citation>
    <scope>NUCLEOTIDE SEQUENCE</scope>
    <source>
        <strain evidence="1">TTU_623</strain>
    </source>
</reference>
<dbReference type="AlphaFoldDB" id="A0A5M1DZM8"/>
<gene>
    <name evidence="1" type="ORF">FSE91_07320</name>
</gene>
<organism evidence="1">
    <name type="scientific">Campylobacter upsaliensis</name>
    <dbReference type="NCBI Taxonomy" id="28080"/>
    <lineage>
        <taxon>Bacteria</taxon>
        <taxon>Pseudomonadati</taxon>
        <taxon>Campylobacterota</taxon>
        <taxon>Epsilonproteobacteria</taxon>
        <taxon>Campylobacterales</taxon>
        <taxon>Campylobacteraceae</taxon>
        <taxon>Campylobacter</taxon>
    </lineage>
</organism>
<comment type="caution">
    <text evidence="1">The sequence shown here is derived from an EMBL/GenBank/DDBJ whole genome shotgun (WGS) entry which is preliminary data.</text>
</comment>
<name>A0A5M1DZM8_CAMUP</name>
<accession>A0A5M1DZM8</accession>
<protein>
    <submittedName>
        <fullName evidence="1">DUF2972 domain-containing protein</fullName>
    </submittedName>
</protein>
<sequence length="420" mass="50247">MQNLDFTLTHFDEISSWLNSKEFKETYADINHPYPPLLNPAKLNDENYPLSYEKIPANLAWEMNLPLPRRYKVVFFMFGASAQSVWHFFTKSFGLNSIFIVDWWRQLYLSNFYSTINKDAAIFSSLFCRYKKQDFKRIYLASHLPFLILVRDPISRLKTMVNHGHYKRGTLDYTFHLNDDIDKVLDRRRFHNNSLYPNVEETMPYLIRISRKVNFSYTSTAKLCQKQVHYIDASEVNPDKVMESMRKYAKFFGKNLDEEKLLNLEIYLKEKKITELRHNIPLTLELGSIQIHLCLKNDKAELKDYTKEFSNQELETLNIIALKMSKEDFKALKKDEKLFNESQIYLNKFIEKLENLRKTYEKTYAKEEDVLAYLKSYKTEALMLKKILDKELTHIKANRPDIVNSWKYYKKFEKICEKFL</sequence>